<reference evidence="1 2" key="1">
    <citation type="submission" date="2016-03" db="EMBL/GenBank/DDBJ databases">
        <title>Draft genome sequence of Paenibacillus glacialis DSM 22343.</title>
        <authorList>
            <person name="Shin S.-K."/>
            <person name="Yi H."/>
        </authorList>
    </citation>
    <scope>NUCLEOTIDE SEQUENCE [LARGE SCALE GENOMIC DNA]</scope>
    <source>
        <strain evidence="1 2">DSM 22343</strain>
    </source>
</reference>
<name>A0A162Q2K0_9BACL</name>
<gene>
    <name evidence="1" type="ORF">PGLA_15165</name>
</gene>
<evidence type="ECO:0000313" key="2">
    <source>
        <dbReference type="Proteomes" id="UP000076967"/>
    </source>
</evidence>
<protein>
    <recommendedName>
        <fullName evidence="3">Transposase</fullName>
    </recommendedName>
</protein>
<accession>A0A162Q2K0</accession>
<evidence type="ECO:0008006" key="3">
    <source>
        <dbReference type="Google" id="ProtNLM"/>
    </source>
</evidence>
<dbReference type="PANTHER" id="PTHR33408">
    <property type="entry name" value="TRANSPOSASE"/>
    <property type="match status" value="1"/>
</dbReference>
<organism evidence="1 2">
    <name type="scientific">Paenibacillus glacialis</name>
    <dbReference type="NCBI Taxonomy" id="494026"/>
    <lineage>
        <taxon>Bacteria</taxon>
        <taxon>Bacillati</taxon>
        <taxon>Bacillota</taxon>
        <taxon>Bacilli</taxon>
        <taxon>Bacillales</taxon>
        <taxon>Paenibacillaceae</taxon>
        <taxon>Paenibacillus</taxon>
    </lineage>
</organism>
<evidence type="ECO:0000313" key="1">
    <source>
        <dbReference type="EMBL" id="OAB41620.1"/>
    </source>
</evidence>
<sequence length="104" mass="11957">MKDVLECVFTAVLQFLIEEKYVTLEHYFLDGTKIEANANRYTFVWGKAVIKHKAKLQEKVQTPLATIEVAQKQEDQEFIGNGKRRNRQASLIIKSIVQMSASIK</sequence>
<comment type="caution">
    <text evidence="1">The sequence shown here is derived from an EMBL/GenBank/DDBJ whole genome shotgun (WGS) entry which is preliminary data.</text>
</comment>
<dbReference type="Proteomes" id="UP000076967">
    <property type="component" value="Unassembled WGS sequence"/>
</dbReference>
<dbReference type="PANTHER" id="PTHR33408:SF2">
    <property type="entry name" value="TRANSPOSASE DDE DOMAIN-CONTAINING PROTEIN"/>
    <property type="match status" value="1"/>
</dbReference>
<keyword evidence="2" id="KW-1185">Reference proteome</keyword>
<dbReference type="AlphaFoldDB" id="A0A162Q2K0"/>
<dbReference type="EMBL" id="LVJH01000027">
    <property type="protein sequence ID" value="OAB41620.1"/>
    <property type="molecule type" value="Genomic_DNA"/>
</dbReference>
<proteinExistence type="predicted"/>